<evidence type="ECO:0000256" key="1">
    <source>
        <dbReference type="SAM" id="MobiDB-lite"/>
    </source>
</evidence>
<feature type="region of interest" description="Disordered" evidence="1">
    <location>
        <begin position="87"/>
        <end position="106"/>
    </location>
</feature>
<sequence length="134" mass="13189">MNPSTTHTAPTATPTTSAAAPQSAVHPHPHATPHTATHATPHTGTDAAPHTHTHPGSDAHVATDEPPKKHGVAALVDKIVHPYGAHAQNDAAAHAQKDAAAHADTTSVPVAVPAAPSDGPAHLAPGGSAVGGIM</sequence>
<comment type="caution">
    <text evidence="2">The sequence shown here is derived from an EMBL/GenBank/DDBJ whole genome shotgun (WGS) entry which is preliminary data.</text>
</comment>
<gene>
    <name evidence="2" type="ORF">B0H15DRAFT_933867</name>
</gene>
<accession>A0AAD6XP61</accession>
<dbReference type="Proteomes" id="UP001222325">
    <property type="component" value="Unassembled WGS sequence"/>
</dbReference>
<proteinExistence type="predicted"/>
<feature type="region of interest" description="Disordered" evidence="1">
    <location>
        <begin position="113"/>
        <end position="134"/>
    </location>
</feature>
<evidence type="ECO:0000313" key="3">
    <source>
        <dbReference type="Proteomes" id="UP001222325"/>
    </source>
</evidence>
<dbReference type="AlphaFoldDB" id="A0AAD6XP61"/>
<keyword evidence="3" id="KW-1185">Reference proteome</keyword>
<name>A0AAD6XP61_9AGAR</name>
<organism evidence="2 3">
    <name type="scientific">Mycena belliarum</name>
    <dbReference type="NCBI Taxonomy" id="1033014"/>
    <lineage>
        <taxon>Eukaryota</taxon>
        <taxon>Fungi</taxon>
        <taxon>Dikarya</taxon>
        <taxon>Basidiomycota</taxon>
        <taxon>Agaricomycotina</taxon>
        <taxon>Agaricomycetes</taxon>
        <taxon>Agaricomycetidae</taxon>
        <taxon>Agaricales</taxon>
        <taxon>Marasmiineae</taxon>
        <taxon>Mycenaceae</taxon>
        <taxon>Mycena</taxon>
    </lineage>
</organism>
<evidence type="ECO:0000313" key="2">
    <source>
        <dbReference type="EMBL" id="KAJ7078040.1"/>
    </source>
</evidence>
<feature type="region of interest" description="Disordered" evidence="1">
    <location>
        <begin position="1"/>
        <end position="72"/>
    </location>
</feature>
<dbReference type="EMBL" id="JARJCN010000069">
    <property type="protein sequence ID" value="KAJ7078040.1"/>
    <property type="molecule type" value="Genomic_DNA"/>
</dbReference>
<feature type="compositionally biased region" description="Basic and acidic residues" evidence="1">
    <location>
        <begin position="55"/>
        <end position="68"/>
    </location>
</feature>
<feature type="compositionally biased region" description="Low complexity" evidence="1">
    <location>
        <begin position="1"/>
        <end position="50"/>
    </location>
</feature>
<protein>
    <submittedName>
        <fullName evidence="2">Uncharacterized protein</fullName>
    </submittedName>
</protein>
<reference evidence="2" key="1">
    <citation type="submission" date="2023-03" db="EMBL/GenBank/DDBJ databases">
        <title>Massive genome expansion in bonnet fungi (Mycena s.s.) driven by repeated elements and novel gene families across ecological guilds.</title>
        <authorList>
            <consortium name="Lawrence Berkeley National Laboratory"/>
            <person name="Harder C.B."/>
            <person name="Miyauchi S."/>
            <person name="Viragh M."/>
            <person name="Kuo A."/>
            <person name="Thoen E."/>
            <person name="Andreopoulos B."/>
            <person name="Lu D."/>
            <person name="Skrede I."/>
            <person name="Drula E."/>
            <person name="Henrissat B."/>
            <person name="Morin E."/>
            <person name="Kohler A."/>
            <person name="Barry K."/>
            <person name="LaButti K."/>
            <person name="Morin E."/>
            <person name="Salamov A."/>
            <person name="Lipzen A."/>
            <person name="Mereny Z."/>
            <person name="Hegedus B."/>
            <person name="Baldrian P."/>
            <person name="Stursova M."/>
            <person name="Weitz H."/>
            <person name="Taylor A."/>
            <person name="Grigoriev I.V."/>
            <person name="Nagy L.G."/>
            <person name="Martin F."/>
            <person name="Kauserud H."/>
        </authorList>
    </citation>
    <scope>NUCLEOTIDE SEQUENCE</scope>
    <source>
        <strain evidence="2">CBHHK173m</strain>
    </source>
</reference>